<dbReference type="RefSeq" id="WP_076585110.1">
    <property type="nucleotide sequence ID" value="NZ_FTLW01000001.1"/>
</dbReference>
<dbReference type="Proteomes" id="UP000241788">
    <property type="component" value="Unassembled WGS sequence"/>
</dbReference>
<evidence type="ECO:0000313" key="4">
    <source>
        <dbReference type="Proteomes" id="UP000241788"/>
    </source>
</evidence>
<accession>A0A1N6PH68</accession>
<reference evidence="4" key="1">
    <citation type="submission" date="2017-01" db="EMBL/GenBank/DDBJ databases">
        <authorList>
            <person name="Varghese N."/>
            <person name="Submissions S."/>
        </authorList>
    </citation>
    <scope>NUCLEOTIDE SEQUENCE [LARGE SCALE GENOMIC DNA]</scope>
    <source>
        <strain evidence="4">UM1</strain>
    </source>
</reference>
<dbReference type="InterPro" id="IPR037185">
    <property type="entry name" value="EmrE-like"/>
</dbReference>
<dbReference type="AlphaFoldDB" id="A0A1N6PH68"/>
<gene>
    <name evidence="3" type="ORF">SAMN05421546_0615</name>
</gene>
<keyword evidence="1" id="KW-0472">Membrane</keyword>
<feature type="transmembrane region" description="Helical" evidence="1">
    <location>
        <begin position="178"/>
        <end position="197"/>
    </location>
</feature>
<feature type="transmembrane region" description="Helical" evidence="1">
    <location>
        <begin position="98"/>
        <end position="117"/>
    </location>
</feature>
<dbReference type="InterPro" id="IPR000620">
    <property type="entry name" value="EamA_dom"/>
</dbReference>
<dbReference type="PANTHER" id="PTHR22911">
    <property type="entry name" value="ACYL-MALONYL CONDENSING ENZYME-RELATED"/>
    <property type="match status" value="1"/>
</dbReference>
<organism evidence="3 4">
    <name type="scientific">Solilutibacter tolerans</name>
    <dbReference type="NCBI Taxonomy" id="1604334"/>
    <lineage>
        <taxon>Bacteria</taxon>
        <taxon>Pseudomonadati</taxon>
        <taxon>Pseudomonadota</taxon>
        <taxon>Gammaproteobacteria</taxon>
        <taxon>Lysobacterales</taxon>
        <taxon>Lysobacteraceae</taxon>
        <taxon>Solilutibacter</taxon>
    </lineage>
</organism>
<feature type="transmembrane region" description="Helical" evidence="1">
    <location>
        <begin position="72"/>
        <end position="92"/>
    </location>
</feature>
<feature type="transmembrane region" description="Helical" evidence="1">
    <location>
        <begin position="261"/>
        <end position="279"/>
    </location>
</feature>
<feature type="transmembrane region" description="Helical" evidence="1">
    <location>
        <begin position="148"/>
        <end position="166"/>
    </location>
</feature>
<dbReference type="EMBL" id="FTLW01000001">
    <property type="protein sequence ID" value="SIQ03690.1"/>
    <property type="molecule type" value="Genomic_DNA"/>
</dbReference>
<proteinExistence type="predicted"/>
<dbReference type="GO" id="GO:0016020">
    <property type="term" value="C:membrane"/>
    <property type="evidence" value="ECO:0007669"/>
    <property type="project" value="InterPro"/>
</dbReference>
<protein>
    <submittedName>
        <fullName evidence="3">S-adenosylmethionine uptake transporter</fullName>
    </submittedName>
</protein>
<dbReference type="SUPFAM" id="SSF103481">
    <property type="entry name" value="Multidrug resistance efflux transporter EmrE"/>
    <property type="match status" value="2"/>
</dbReference>
<sequence>MTNTRRGVLLGLAAYASFSFSDAFIKLLEGQLPTFQLMFMGAALSLLALPVVKQPGERWRYLVQPRHRGIYLLRMLAGAINNLGAIVAFTHLPMAEAFALIFLMPIFVTLLSVLVLGEHVGWRRWSAVIAGFIGVLVVLRPGFRELNIGHLGGIVCGLAGACNVVLMRKVGDGEHRLTLFGTTIIGNLLMAGVLMWPELQAPTMTQWSYAAGFGLLSVLGVILLMYATLATAVNHVAPTQYTQMLWAVWLGWWWFDDQVDAMTWLGIVIILAAGLFTVLREERVTGWWHKMRMLLP</sequence>
<dbReference type="PANTHER" id="PTHR22911:SF135">
    <property type="entry name" value="BLR4310 PROTEIN"/>
    <property type="match status" value="1"/>
</dbReference>
<keyword evidence="1" id="KW-1133">Transmembrane helix</keyword>
<feature type="transmembrane region" description="Helical" evidence="1">
    <location>
        <begin position="236"/>
        <end position="255"/>
    </location>
</feature>
<dbReference type="OrthoDB" id="5565182at2"/>
<evidence type="ECO:0000259" key="2">
    <source>
        <dbReference type="Pfam" id="PF00892"/>
    </source>
</evidence>
<dbReference type="Pfam" id="PF00892">
    <property type="entry name" value="EamA"/>
    <property type="match status" value="2"/>
</dbReference>
<feature type="transmembrane region" description="Helical" evidence="1">
    <location>
        <begin position="124"/>
        <end position="142"/>
    </location>
</feature>
<feature type="domain" description="EamA" evidence="2">
    <location>
        <begin position="148"/>
        <end position="277"/>
    </location>
</feature>
<feature type="transmembrane region" description="Helical" evidence="1">
    <location>
        <begin position="33"/>
        <end position="52"/>
    </location>
</feature>
<evidence type="ECO:0000256" key="1">
    <source>
        <dbReference type="SAM" id="Phobius"/>
    </source>
</evidence>
<keyword evidence="1" id="KW-0812">Transmembrane</keyword>
<keyword evidence="4" id="KW-1185">Reference proteome</keyword>
<name>A0A1N6PH68_9GAMM</name>
<feature type="domain" description="EamA" evidence="2">
    <location>
        <begin position="6"/>
        <end position="139"/>
    </location>
</feature>
<feature type="transmembrane region" description="Helical" evidence="1">
    <location>
        <begin position="209"/>
        <end position="229"/>
    </location>
</feature>
<evidence type="ECO:0000313" key="3">
    <source>
        <dbReference type="EMBL" id="SIQ03690.1"/>
    </source>
</evidence>